<dbReference type="InterPro" id="IPR036673">
    <property type="entry name" value="Cyanovirin-N_sf"/>
</dbReference>
<organism evidence="1 2">
    <name type="scientific">Chromobacterium paludis</name>
    <dbReference type="NCBI Taxonomy" id="2605945"/>
    <lineage>
        <taxon>Bacteria</taxon>
        <taxon>Pseudomonadati</taxon>
        <taxon>Pseudomonadota</taxon>
        <taxon>Betaproteobacteria</taxon>
        <taxon>Neisseriales</taxon>
        <taxon>Chromobacteriaceae</taxon>
        <taxon>Chromobacterium</taxon>
    </lineage>
</organism>
<evidence type="ECO:0000313" key="1">
    <source>
        <dbReference type="EMBL" id="QEL54407.1"/>
    </source>
</evidence>
<dbReference type="SUPFAM" id="SSF51322">
    <property type="entry name" value="Cyanovirin-N"/>
    <property type="match status" value="1"/>
</dbReference>
<dbReference type="Proteomes" id="UP000322079">
    <property type="component" value="Chromosome"/>
</dbReference>
<gene>
    <name evidence="1" type="ORF">FYK34_01845</name>
</gene>
<accession>A0A5C1DES5</accession>
<dbReference type="Gene3D" id="2.30.60.10">
    <property type="entry name" value="Cyanovirin-N"/>
    <property type="match status" value="1"/>
</dbReference>
<protein>
    <submittedName>
        <fullName evidence="1">Cyanovirin</fullName>
    </submittedName>
</protein>
<sequence>MNNRFVPQGSYLLTANSVSVHLYCESQKRNGQWIPAGFDLTQLNGGLVNLDGSLHVEVDAEPQKGYIPNGSYAQTSRNIKVILSAQCRKMDGSWQWSTLDITGYQQVPGEIVNDNGVLTL</sequence>
<evidence type="ECO:0000313" key="2">
    <source>
        <dbReference type="Proteomes" id="UP000322079"/>
    </source>
</evidence>
<name>A0A5C1DES5_9NEIS</name>
<dbReference type="EMBL" id="CP043473">
    <property type="protein sequence ID" value="QEL54407.1"/>
    <property type="molecule type" value="Genomic_DNA"/>
</dbReference>
<dbReference type="AlphaFoldDB" id="A0A5C1DES5"/>
<reference evidence="1 2" key="1">
    <citation type="submission" date="2019-08" db="EMBL/GenBank/DDBJ databases">
        <title>Chromobacterium paludis, a novel bacterium isolated from a Maryland marsh pond.</title>
        <authorList>
            <person name="Blackburn M.B."/>
            <person name="Gundersen-Rindal D.E."/>
        </authorList>
    </citation>
    <scope>NUCLEOTIDE SEQUENCE [LARGE SCALE GENOMIC DNA]</scope>
    <source>
        <strain evidence="2">IIBBL 257-1</strain>
    </source>
</reference>
<dbReference type="RefSeq" id="WP_149294797.1">
    <property type="nucleotide sequence ID" value="NZ_CP043473.1"/>
</dbReference>
<dbReference type="KEGG" id="chrm:FYK34_01845"/>
<proteinExistence type="predicted"/>
<keyword evidence="2" id="KW-1185">Reference proteome</keyword>